<gene>
    <name evidence="2" type="ORF">F8M41_008234</name>
</gene>
<feature type="domain" description="F-box" evidence="1">
    <location>
        <begin position="2"/>
        <end position="44"/>
    </location>
</feature>
<evidence type="ECO:0000259" key="1">
    <source>
        <dbReference type="Pfam" id="PF12937"/>
    </source>
</evidence>
<proteinExistence type="predicted"/>
<name>A0A8H4A2R3_GIGMA</name>
<keyword evidence="3" id="KW-1185">Reference proteome</keyword>
<accession>A0A8H4A2R3</accession>
<dbReference type="SUPFAM" id="SSF81383">
    <property type="entry name" value="F-box domain"/>
    <property type="match status" value="1"/>
</dbReference>
<dbReference type="Pfam" id="PF12937">
    <property type="entry name" value="F-box-like"/>
    <property type="match status" value="1"/>
</dbReference>
<dbReference type="EMBL" id="WTPW01001858">
    <property type="protein sequence ID" value="KAF0410792.1"/>
    <property type="molecule type" value="Genomic_DNA"/>
</dbReference>
<comment type="caution">
    <text evidence="2">The sequence shown here is derived from an EMBL/GenBank/DDBJ whole genome shotgun (WGS) entry which is preliminary data.</text>
</comment>
<protein>
    <recommendedName>
        <fullName evidence="1">F-box domain-containing protein</fullName>
    </recommendedName>
</protein>
<dbReference type="InterPro" id="IPR001810">
    <property type="entry name" value="F-box_dom"/>
</dbReference>
<dbReference type="OrthoDB" id="2443043at2759"/>
<sequence>METLPNECLLEIFNNLRAYHKSLFSCLLVNRFWCRIIVPILWSEPGAHFNDKRLVKICLLALNAEEQALLIPFNIILPKKQINLLFEYTKYITSVDYDYLTQGIEKYYNNSIDDRCVDYIIIRAVKCSLALMFLRSSEGLNYLNFVGNIYNEIIFIEKLRKNTSITSLRLSNSHLKDKTLDDIFNKSVNLISLKLSGNQLTPKMEEKL</sequence>
<dbReference type="InterPro" id="IPR036047">
    <property type="entry name" value="F-box-like_dom_sf"/>
</dbReference>
<reference evidence="2 3" key="1">
    <citation type="journal article" date="2019" name="Environ. Microbiol.">
        <title>At the nexus of three kingdoms: the genome of the mycorrhizal fungus Gigaspora margarita provides insights into plant, endobacterial and fungal interactions.</title>
        <authorList>
            <person name="Venice F."/>
            <person name="Ghignone S."/>
            <person name="Salvioli di Fossalunga A."/>
            <person name="Amselem J."/>
            <person name="Novero M."/>
            <person name="Xianan X."/>
            <person name="Sedzielewska Toro K."/>
            <person name="Morin E."/>
            <person name="Lipzen A."/>
            <person name="Grigoriev I.V."/>
            <person name="Henrissat B."/>
            <person name="Martin F.M."/>
            <person name="Bonfante P."/>
        </authorList>
    </citation>
    <scope>NUCLEOTIDE SEQUENCE [LARGE SCALE GENOMIC DNA]</scope>
    <source>
        <strain evidence="2 3">BEG34</strain>
    </source>
</reference>
<dbReference type="CDD" id="cd09917">
    <property type="entry name" value="F-box_SF"/>
    <property type="match status" value="1"/>
</dbReference>
<dbReference type="Gene3D" id="3.80.10.10">
    <property type="entry name" value="Ribonuclease Inhibitor"/>
    <property type="match status" value="1"/>
</dbReference>
<dbReference type="AlphaFoldDB" id="A0A8H4A2R3"/>
<dbReference type="Proteomes" id="UP000439903">
    <property type="component" value="Unassembled WGS sequence"/>
</dbReference>
<organism evidence="2 3">
    <name type="scientific">Gigaspora margarita</name>
    <dbReference type="NCBI Taxonomy" id="4874"/>
    <lineage>
        <taxon>Eukaryota</taxon>
        <taxon>Fungi</taxon>
        <taxon>Fungi incertae sedis</taxon>
        <taxon>Mucoromycota</taxon>
        <taxon>Glomeromycotina</taxon>
        <taxon>Glomeromycetes</taxon>
        <taxon>Diversisporales</taxon>
        <taxon>Gigasporaceae</taxon>
        <taxon>Gigaspora</taxon>
    </lineage>
</organism>
<evidence type="ECO:0000313" key="2">
    <source>
        <dbReference type="EMBL" id="KAF0410792.1"/>
    </source>
</evidence>
<evidence type="ECO:0000313" key="3">
    <source>
        <dbReference type="Proteomes" id="UP000439903"/>
    </source>
</evidence>
<dbReference type="InterPro" id="IPR032675">
    <property type="entry name" value="LRR_dom_sf"/>
</dbReference>
<dbReference type="SUPFAM" id="SSF52047">
    <property type="entry name" value="RNI-like"/>
    <property type="match status" value="1"/>
</dbReference>